<keyword evidence="2 3" id="KW-0040">ANK repeat</keyword>
<evidence type="ECO:0000256" key="4">
    <source>
        <dbReference type="SAM" id="MobiDB-lite"/>
    </source>
</evidence>
<dbReference type="PROSITE" id="PS50088">
    <property type="entry name" value="ANK_REPEAT"/>
    <property type="match status" value="2"/>
</dbReference>
<name>A0ABV7XI91_9SPHN</name>
<reference evidence="7" key="1">
    <citation type="journal article" date="2019" name="Int. J. Syst. Evol. Microbiol.">
        <title>The Global Catalogue of Microorganisms (GCM) 10K type strain sequencing project: providing services to taxonomists for standard genome sequencing and annotation.</title>
        <authorList>
            <consortium name="The Broad Institute Genomics Platform"/>
            <consortium name="The Broad Institute Genome Sequencing Center for Infectious Disease"/>
            <person name="Wu L."/>
            <person name="Ma J."/>
        </authorList>
    </citation>
    <scope>NUCLEOTIDE SEQUENCE [LARGE SCALE GENOMIC DNA]</scope>
    <source>
        <strain evidence="7">KCTC 42644</strain>
    </source>
</reference>
<evidence type="ECO:0000256" key="1">
    <source>
        <dbReference type="ARBA" id="ARBA00022737"/>
    </source>
</evidence>
<dbReference type="InterPro" id="IPR036770">
    <property type="entry name" value="Ankyrin_rpt-contain_sf"/>
</dbReference>
<dbReference type="PANTHER" id="PTHR24171">
    <property type="entry name" value="ANKYRIN REPEAT DOMAIN-CONTAINING PROTEIN 39-RELATED"/>
    <property type="match status" value="1"/>
</dbReference>
<feature type="chain" id="PRO_5047420730" evidence="5">
    <location>
        <begin position="25"/>
        <end position="214"/>
    </location>
</feature>
<dbReference type="SMART" id="SM00248">
    <property type="entry name" value="ANK"/>
    <property type="match status" value="3"/>
</dbReference>
<dbReference type="Proteomes" id="UP001595615">
    <property type="component" value="Unassembled WGS sequence"/>
</dbReference>
<evidence type="ECO:0000256" key="5">
    <source>
        <dbReference type="SAM" id="SignalP"/>
    </source>
</evidence>
<sequence>MSKLRALVTAVMLGALAAPLPVMAQDKKPGSGFGSDAYRFFKAVRDKDGPGAQALMTQPGSTLVNQRDYDSGETALLIVTRRRDSGWMSLLMNRGAAVDTKGRDGVTPLIAAAELGFTDGVQLLLARKANPNLANNQGETALIKAVQKRDTNSVRALLAAGANPDKGDSITGLSAREYADQDRRAGMIQKLLKDNDEKKPAADKATVAPGPTLD</sequence>
<evidence type="ECO:0000313" key="7">
    <source>
        <dbReference type="Proteomes" id="UP001595615"/>
    </source>
</evidence>
<keyword evidence="5" id="KW-0732">Signal</keyword>
<dbReference type="SUPFAM" id="SSF48403">
    <property type="entry name" value="Ankyrin repeat"/>
    <property type="match status" value="1"/>
</dbReference>
<comment type="caution">
    <text evidence="6">The sequence shown here is derived from an EMBL/GenBank/DDBJ whole genome shotgun (WGS) entry which is preliminary data.</text>
</comment>
<protein>
    <submittedName>
        <fullName evidence="6">Ankyrin repeat domain-containing protein</fullName>
    </submittedName>
</protein>
<keyword evidence="1" id="KW-0677">Repeat</keyword>
<proteinExistence type="predicted"/>
<keyword evidence="7" id="KW-1185">Reference proteome</keyword>
<dbReference type="EMBL" id="JBHRXV010000015">
    <property type="protein sequence ID" value="MFC3714449.1"/>
    <property type="molecule type" value="Genomic_DNA"/>
</dbReference>
<feature type="compositionally biased region" description="Basic and acidic residues" evidence="4">
    <location>
        <begin position="186"/>
        <end position="202"/>
    </location>
</feature>
<evidence type="ECO:0000313" key="6">
    <source>
        <dbReference type="EMBL" id="MFC3714449.1"/>
    </source>
</evidence>
<organism evidence="6 7">
    <name type="scientific">Sphingoaurantiacus capsulatus</name>
    <dbReference type="NCBI Taxonomy" id="1771310"/>
    <lineage>
        <taxon>Bacteria</taxon>
        <taxon>Pseudomonadati</taxon>
        <taxon>Pseudomonadota</taxon>
        <taxon>Alphaproteobacteria</taxon>
        <taxon>Sphingomonadales</taxon>
        <taxon>Sphingosinicellaceae</taxon>
        <taxon>Sphingoaurantiacus</taxon>
    </lineage>
</organism>
<dbReference type="PANTHER" id="PTHR24171:SF8">
    <property type="entry name" value="BRCA1-ASSOCIATED RING DOMAIN PROTEIN 1"/>
    <property type="match status" value="1"/>
</dbReference>
<dbReference type="InterPro" id="IPR002110">
    <property type="entry name" value="Ankyrin_rpt"/>
</dbReference>
<accession>A0ABV7XI91</accession>
<dbReference type="Pfam" id="PF12796">
    <property type="entry name" value="Ank_2"/>
    <property type="match status" value="1"/>
</dbReference>
<feature type="signal peptide" evidence="5">
    <location>
        <begin position="1"/>
        <end position="24"/>
    </location>
</feature>
<evidence type="ECO:0000256" key="3">
    <source>
        <dbReference type="PROSITE-ProRule" id="PRU00023"/>
    </source>
</evidence>
<dbReference type="PROSITE" id="PS50297">
    <property type="entry name" value="ANK_REP_REGION"/>
    <property type="match status" value="2"/>
</dbReference>
<dbReference type="Gene3D" id="1.25.40.20">
    <property type="entry name" value="Ankyrin repeat-containing domain"/>
    <property type="match status" value="1"/>
</dbReference>
<dbReference type="RefSeq" id="WP_380864055.1">
    <property type="nucleotide sequence ID" value="NZ_JBHRXV010000015.1"/>
</dbReference>
<feature type="repeat" description="ANK" evidence="3">
    <location>
        <begin position="137"/>
        <end position="169"/>
    </location>
</feature>
<evidence type="ECO:0000256" key="2">
    <source>
        <dbReference type="ARBA" id="ARBA00023043"/>
    </source>
</evidence>
<feature type="region of interest" description="Disordered" evidence="4">
    <location>
        <begin position="186"/>
        <end position="214"/>
    </location>
</feature>
<gene>
    <name evidence="6" type="ORF">ACFOMD_17915</name>
</gene>
<feature type="repeat" description="ANK" evidence="3">
    <location>
        <begin position="104"/>
        <end position="136"/>
    </location>
</feature>